<gene>
    <name evidence="1" type="ORF">D3242_01350</name>
</gene>
<proteinExistence type="predicted"/>
<dbReference type="RefSeq" id="WP_064983150.1">
    <property type="nucleotide sequence ID" value="NZ_CP033507.1"/>
</dbReference>
<dbReference type="AlphaFoldDB" id="A0A6M7TLS5"/>
<evidence type="ECO:0000313" key="2">
    <source>
        <dbReference type="Proteomes" id="UP000275530"/>
    </source>
</evidence>
<dbReference type="EMBL" id="QZXA01000001">
    <property type="protein sequence ID" value="RJT37922.1"/>
    <property type="molecule type" value="Genomic_DNA"/>
</dbReference>
<reference evidence="1 2" key="1">
    <citation type="submission" date="2018-09" db="EMBL/GenBank/DDBJ databases">
        <title>Mesorhizobium carmichaelinearum sp. nov. isolated from Carmichaelinea spp. root nodules in New Zealand.</title>
        <authorList>
            <person name="De Meyer S.E."/>
        </authorList>
    </citation>
    <scope>NUCLEOTIDE SEQUENCE [LARGE SCALE GENOMIC DNA]</scope>
    <source>
        <strain evidence="1 2">LMG 28313</strain>
    </source>
</reference>
<protein>
    <submittedName>
        <fullName evidence="1">Uncharacterized protein</fullName>
    </submittedName>
</protein>
<accession>A0A6M7TLS5</accession>
<sequence length="79" mass="9003">MTKWMSIETAPKDGSTVHVKRVYEGAIIYEGPAVWRTVRFGSLADPITGKTFAEVEDATGWMRIDSEHRVPEPTHWRES</sequence>
<name>A0A6M7TLS5_9HYPH</name>
<comment type="caution">
    <text evidence="1">The sequence shown here is derived from an EMBL/GenBank/DDBJ whole genome shotgun (WGS) entry which is preliminary data.</text>
</comment>
<keyword evidence="2" id="KW-1185">Reference proteome</keyword>
<organism evidence="1 2">
    <name type="scientific">Mesorhizobium jarvisii</name>
    <dbReference type="NCBI Taxonomy" id="1777867"/>
    <lineage>
        <taxon>Bacteria</taxon>
        <taxon>Pseudomonadati</taxon>
        <taxon>Pseudomonadota</taxon>
        <taxon>Alphaproteobacteria</taxon>
        <taxon>Hyphomicrobiales</taxon>
        <taxon>Phyllobacteriaceae</taxon>
        <taxon>Mesorhizobium</taxon>
    </lineage>
</organism>
<evidence type="ECO:0000313" key="1">
    <source>
        <dbReference type="EMBL" id="RJT37922.1"/>
    </source>
</evidence>
<dbReference type="Proteomes" id="UP000275530">
    <property type="component" value="Unassembled WGS sequence"/>
</dbReference>